<feature type="compositionally biased region" description="Low complexity" evidence="1">
    <location>
        <begin position="90"/>
        <end position="102"/>
    </location>
</feature>
<dbReference type="InterPro" id="IPR002181">
    <property type="entry name" value="Fibrinogen_a/b/g_C_dom"/>
</dbReference>
<protein>
    <recommendedName>
        <fullName evidence="2">Fibrinogen C-terminal domain-containing protein</fullName>
    </recommendedName>
</protein>
<evidence type="ECO:0000256" key="1">
    <source>
        <dbReference type="SAM" id="MobiDB-lite"/>
    </source>
</evidence>
<sequence>MSQKRYNSLMLLNVHKSKTDDLDLTEVARDFYSTNEHRRIFVVESSKLWMERSMHRSARYNPGPCPGAAPKPNDHVTKEATNLYSSKPVETTPMQTTSSETTGSTVREASESVETTPKQTTTGGDCPRDDSSIEMTNCLDWFNAGCNKTSTYTIKPTNWNGPPFEVFCNMTDGGGWTIMRSF</sequence>
<evidence type="ECO:0000259" key="2">
    <source>
        <dbReference type="PROSITE" id="PS51406"/>
    </source>
</evidence>
<dbReference type="PROSITE" id="PS51406">
    <property type="entry name" value="FIBRINOGEN_C_2"/>
    <property type="match status" value="1"/>
</dbReference>
<name>A0A2G8JNJ4_STIJA</name>
<dbReference type="EMBL" id="MRZV01001525">
    <property type="protein sequence ID" value="PIK37288.1"/>
    <property type="molecule type" value="Genomic_DNA"/>
</dbReference>
<accession>A0A2G8JNJ4</accession>
<dbReference type="Gene3D" id="3.90.215.10">
    <property type="entry name" value="Gamma Fibrinogen, chain A, domain 1"/>
    <property type="match status" value="1"/>
</dbReference>
<dbReference type="Pfam" id="PF00147">
    <property type="entry name" value="Fibrinogen_C"/>
    <property type="match status" value="1"/>
</dbReference>
<reference evidence="3 4" key="1">
    <citation type="journal article" date="2017" name="PLoS Biol.">
        <title>The sea cucumber genome provides insights into morphological evolution and visceral regeneration.</title>
        <authorList>
            <person name="Zhang X."/>
            <person name="Sun L."/>
            <person name="Yuan J."/>
            <person name="Sun Y."/>
            <person name="Gao Y."/>
            <person name="Zhang L."/>
            <person name="Li S."/>
            <person name="Dai H."/>
            <person name="Hamel J.F."/>
            <person name="Liu C."/>
            <person name="Yu Y."/>
            <person name="Liu S."/>
            <person name="Lin W."/>
            <person name="Guo K."/>
            <person name="Jin S."/>
            <person name="Xu P."/>
            <person name="Storey K.B."/>
            <person name="Huan P."/>
            <person name="Zhang T."/>
            <person name="Zhou Y."/>
            <person name="Zhang J."/>
            <person name="Lin C."/>
            <person name="Li X."/>
            <person name="Xing L."/>
            <person name="Huo D."/>
            <person name="Sun M."/>
            <person name="Wang L."/>
            <person name="Mercier A."/>
            <person name="Li F."/>
            <person name="Yang H."/>
            <person name="Xiang J."/>
        </authorList>
    </citation>
    <scope>NUCLEOTIDE SEQUENCE [LARGE SCALE GENOMIC DNA]</scope>
    <source>
        <strain evidence="3">Shaxun</strain>
        <tissue evidence="3">Muscle</tissue>
    </source>
</reference>
<evidence type="ECO:0000313" key="4">
    <source>
        <dbReference type="Proteomes" id="UP000230750"/>
    </source>
</evidence>
<proteinExistence type="predicted"/>
<dbReference type="InterPro" id="IPR036056">
    <property type="entry name" value="Fibrinogen-like_C"/>
</dbReference>
<feature type="compositionally biased region" description="Polar residues" evidence="1">
    <location>
        <begin position="103"/>
        <end position="123"/>
    </location>
</feature>
<dbReference type="InterPro" id="IPR014716">
    <property type="entry name" value="Fibrinogen_a/b/g_C_1"/>
</dbReference>
<comment type="caution">
    <text evidence="3">The sequence shown here is derived from an EMBL/GenBank/DDBJ whole genome shotgun (WGS) entry which is preliminary data.</text>
</comment>
<gene>
    <name evidence="3" type="ORF">BSL78_25888</name>
</gene>
<dbReference type="AlphaFoldDB" id="A0A2G8JNJ4"/>
<organism evidence="3 4">
    <name type="scientific">Stichopus japonicus</name>
    <name type="common">Sea cucumber</name>
    <dbReference type="NCBI Taxonomy" id="307972"/>
    <lineage>
        <taxon>Eukaryota</taxon>
        <taxon>Metazoa</taxon>
        <taxon>Echinodermata</taxon>
        <taxon>Eleutherozoa</taxon>
        <taxon>Echinozoa</taxon>
        <taxon>Holothuroidea</taxon>
        <taxon>Aspidochirotacea</taxon>
        <taxon>Aspidochirotida</taxon>
        <taxon>Stichopodidae</taxon>
        <taxon>Apostichopus</taxon>
    </lineage>
</organism>
<feature type="region of interest" description="Disordered" evidence="1">
    <location>
        <begin position="83"/>
        <end position="128"/>
    </location>
</feature>
<evidence type="ECO:0000313" key="3">
    <source>
        <dbReference type="EMBL" id="PIK37288.1"/>
    </source>
</evidence>
<keyword evidence="4" id="KW-1185">Reference proteome</keyword>
<dbReference type="Proteomes" id="UP000230750">
    <property type="component" value="Unassembled WGS sequence"/>
</dbReference>
<feature type="domain" description="Fibrinogen C-terminal" evidence="2">
    <location>
        <begin position="129"/>
        <end position="182"/>
    </location>
</feature>
<dbReference type="SUPFAM" id="SSF56496">
    <property type="entry name" value="Fibrinogen C-terminal domain-like"/>
    <property type="match status" value="1"/>
</dbReference>